<proteinExistence type="predicted"/>
<feature type="chain" id="PRO_5041964340" description="Secreted protein" evidence="2">
    <location>
        <begin position="21"/>
        <end position="80"/>
    </location>
</feature>
<dbReference type="Proteomes" id="UP001217918">
    <property type="component" value="Unassembled WGS sequence"/>
</dbReference>
<evidence type="ECO:0000256" key="2">
    <source>
        <dbReference type="SAM" id="SignalP"/>
    </source>
</evidence>
<dbReference type="AlphaFoldDB" id="A0AAD9HXG4"/>
<protein>
    <recommendedName>
        <fullName evidence="5">Secreted protein</fullName>
    </recommendedName>
</protein>
<evidence type="ECO:0000313" key="3">
    <source>
        <dbReference type="EMBL" id="KAK2066774.1"/>
    </source>
</evidence>
<accession>A0AAD9HXG4</accession>
<feature type="region of interest" description="Disordered" evidence="1">
    <location>
        <begin position="54"/>
        <end position="80"/>
    </location>
</feature>
<feature type="signal peptide" evidence="2">
    <location>
        <begin position="1"/>
        <end position="20"/>
    </location>
</feature>
<evidence type="ECO:0000313" key="4">
    <source>
        <dbReference type="Proteomes" id="UP001217918"/>
    </source>
</evidence>
<keyword evidence="2" id="KW-0732">Signal</keyword>
<comment type="caution">
    <text evidence="3">The sequence shown here is derived from an EMBL/GenBank/DDBJ whole genome shotgun (WGS) entry which is preliminary data.</text>
</comment>
<sequence>MKSFIVQTLLLLLLNPLATADEYYYCNCIKHHKIDVKSTTEMCRQNYMPGPDGVNATLITRQPNQDVPNGCPDPKSHDHY</sequence>
<gene>
    <name evidence="3" type="ORF">P8C59_000562</name>
</gene>
<evidence type="ECO:0000256" key="1">
    <source>
        <dbReference type="SAM" id="MobiDB-lite"/>
    </source>
</evidence>
<feature type="compositionally biased region" description="Polar residues" evidence="1">
    <location>
        <begin position="57"/>
        <end position="67"/>
    </location>
</feature>
<dbReference type="EMBL" id="JAQQPM010000001">
    <property type="protein sequence ID" value="KAK2066774.1"/>
    <property type="molecule type" value="Genomic_DNA"/>
</dbReference>
<name>A0AAD9HXG4_9PEZI</name>
<reference evidence="3" key="1">
    <citation type="journal article" date="2023" name="Mol. Plant Microbe Interact.">
        <title>Elucidating the Obligate Nature and Biological Capacity of an Invasive Fungal Corn Pathogen.</title>
        <authorList>
            <person name="MacCready J.S."/>
            <person name="Roggenkamp E.M."/>
            <person name="Gdanetz K."/>
            <person name="Chilvers M.I."/>
        </authorList>
    </citation>
    <scope>NUCLEOTIDE SEQUENCE</scope>
    <source>
        <strain evidence="3">PM02</strain>
    </source>
</reference>
<evidence type="ECO:0008006" key="5">
    <source>
        <dbReference type="Google" id="ProtNLM"/>
    </source>
</evidence>
<keyword evidence="4" id="KW-1185">Reference proteome</keyword>
<organism evidence="3 4">
    <name type="scientific">Phyllachora maydis</name>
    <dbReference type="NCBI Taxonomy" id="1825666"/>
    <lineage>
        <taxon>Eukaryota</taxon>
        <taxon>Fungi</taxon>
        <taxon>Dikarya</taxon>
        <taxon>Ascomycota</taxon>
        <taxon>Pezizomycotina</taxon>
        <taxon>Sordariomycetes</taxon>
        <taxon>Sordariomycetidae</taxon>
        <taxon>Phyllachorales</taxon>
        <taxon>Phyllachoraceae</taxon>
        <taxon>Phyllachora</taxon>
    </lineage>
</organism>